<evidence type="ECO:0000256" key="1">
    <source>
        <dbReference type="SAM" id="SignalP"/>
    </source>
</evidence>
<evidence type="ECO:0000313" key="3">
    <source>
        <dbReference type="Proteomes" id="UP000000304"/>
    </source>
</evidence>
<dbReference type="HOGENOM" id="CLU_3016471_0_0_1"/>
<sequence length="56" mass="5950">MKLFVFLALAVAAATAVPAPAQKLTPTPIKDIQGRITNGYPAYEGKVPYILFKASS</sequence>
<dbReference type="Proteomes" id="UP000000304">
    <property type="component" value="Chromosome 3R"/>
</dbReference>
<dbReference type="EMBL" id="CM000364">
    <property type="protein sequence ID" value="EDX14928.1"/>
    <property type="molecule type" value="Genomic_DNA"/>
</dbReference>
<evidence type="ECO:0000313" key="2">
    <source>
        <dbReference type="EMBL" id="EDX14928.1"/>
    </source>
</evidence>
<accession>B4R0V7</accession>
<keyword evidence="3" id="KW-1185">Reference proteome</keyword>
<feature type="chain" id="PRO_5002824920" evidence="1">
    <location>
        <begin position="17"/>
        <end position="56"/>
    </location>
</feature>
<protein>
    <submittedName>
        <fullName evidence="2">GD21482</fullName>
    </submittedName>
</protein>
<feature type="signal peptide" evidence="1">
    <location>
        <begin position="1"/>
        <end position="16"/>
    </location>
</feature>
<keyword evidence="1" id="KW-0732">Signal</keyword>
<reference evidence="2 3" key="1">
    <citation type="journal article" date="2007" name="Nature">
        <title>Evolution of genes and genomes on the Drosophila phylogeny.</title>
        <authorList>
            <consortium name="Drosophila 12 Genomes Consortium"/>
            <person name="Clark A.G."/>
            <person name="Eisen M.B."/>
            <person name="Smith D.R."/>
            <person name="Bergman C.M."/>
            <person name="Oliver B."/>
            <person name="Markow T.A."/>
            <person name="Kaufman T.C."/>
            <person name="Kellis M."/>
            <person name="Gelbart W."/>
            <person name="Iyer V.N."/>
            <person name="Pollard D.A."/>
            <person name="Sackton T.B."/>
            <person name="Larracuente A.M."/>
            <person name="Singh N.D."/>
            <person name="Abad J.P."/>
            <person name="Abt D.N."/>
            <person name="Adryan B."/>
            <person name="Aguade M."/>
            <person name="Akashi H."/>
            <person name="Anderson W.W."/>
            <person name="Aquadro C.F."/>
            <person name="Ardell D.H."/>
            <person name="Arguello R."/>
            <person name="Artieri C.G."/>
            <person name="Barbash D.A."/>
            <person name="Barker D."/>
            <person name="Barsanti P."/>
            <person name="Batterham P."/>
            <person name="Batzoglou S."/>
            <person name="Begun D."/>
            <person name="Bhutkar A."/>
            <person name="Blanco E."/>
            <person name="Bosak S.A."/>
            <person name="Bradley R.K."/>
            <person name="Brand A.D."/>
            <person name="Brent M.R."/>
            <person name="Brooks A.N."/>
            <person name="Brown R.H."/>
            <person name="Butlin R.K."/>
            <person name="Caggese C."/>
            <person name="Calvi B.R."/>
            <person name="Bernardo de Carvalho A."/>
            <person name="Caspi A."/>
            <person name="Castrezana S."/>
            <person name="Celniker S.E."/>
            <person name="Chang J.L."/>
            <person name="Chapple C."/>
            <person name="Chatterji S."/>
            <person name="Chinwalla A."/>
            <person name="Civetta A."/>
            <person name="Clifton S.W."/>
            <person name="Comeron J.M."/>
            <person name="Costello J.C."/>
            <person name="Coyne J.A."/>
            <person name="Daub J."/>
            <person name="David R.G."/>
            <person name="Delcher A.L."/>
            <person name="Delehaunty K."/>
            <person name="Do C.B."/>
            <person name="Ebling H."/>
            <person name="Edwards K."/>
            <person name="Eickbush T."/>
            <person name="Evans J.D."/>
            <person name="Filipski A."/>
            <person name="Findeiss S."/>
            <person name="Freyhult E."/>
            <person name="Fulton L."/>
            <person name="Fulton R."/>
            <person name="Garcia A.C."/>
            <person name="Gardiner A."/>
            <person name="Garfield D.A."/>
            <person name="Garvin B.E."/>
            <person name="Gibson G."/>
            <person name="Gilbert D."/>
            <person name="Gnerre S."/>
            <person name="Godfrey J."/>
            <person name="Good R."/>
            <person name="Gotea V."/>
            <person name="Gravely B."/>
            <person name="Greenberg A.J."/>
            <person name="Griffiths-Jones S."/>
            <person name="Gross S."/>
            <person name="Guigo R."/>
            <person name="Gustafson E.A."/>
            <person name="Haerty W."/>
            <person name="Hahn M.W."/>
            <person name="Halligan D.L."/>
            <person name="Halpern A.L."/>
            <person name="Halter G.M."/>
            <person name="Han M.V."/>
            <person name="Heger A."/>
            <person name="Hillier L."/>
            <person name="Hinrichs A.S."/>
            <person name="Holmes I."/>
            <person name="Hoskins R.A."/>
            <person name="Hubisz M.J."/>
            <person name="Hultmark D."/>
            <person name="Huntley M.A."/>
            <person name="Jaffe D.B."/>
            <person name="Jagadeeshan S."/>
            <person name="Jeck W.R."/>
            <person name="Johnson J."/>
            <person name="Jones C.D."/>
            <person name="Jordan W.C."/>
            <person name="Karpen G.H."/>
            <person name="Kataoka E."/>
            <person name="Keightley P.D."/>
            <person name="Kheradpour P."/>
            <person name="Kirkness E.F."/>
            <person name="Koerich L.B."/>
            <person name="Kristiansen K."/>
            <person name="Kudrna D."/>
            <person name="Kulathinal R.J."/>
            <person name="Kumar S."/>
            <person name="Kwok R."/>
            <person name="Lander E."/>
            <person name="Langley C.H."/>
            <person name="Lapoint R."/>
            <person name="Lazzaro B.P."/>
            <person name="Lee S.J."/>
            <person name="Levesque L."/>
            <person name="Li R."/>
            <person name="Lin C.F."/>
            <person name="Lin M.F."/>
            <person name="Lindblad-Toh K."/>
            <person name="Llopart A."/>
            <person name="Long M."/>
            <person name="Low L."/>
            <person name="Lozovsky E."/>
            <person name="Lu J."/>
            <person name="Luo M."/>
            <person name="Machado C.A."/>
            <person name="Makalowski W."/>
            <person name="Marzo M."/>
            <person name="Matsuda M."/>
            <person name="Matzkin L."/>
            <person name="McAllister B."/>
            <person name="McBride C.S."/>
            <person name="McKernan B."/>
            <person name="McKernan K."/>
            <person name="Mendez-Lago M."/>
            <person name="Minx P."/>
            <person name="Mollenhauer M.U."/>
            <person name="Montooth K."/>
            <person name="Mount S.M."/>
            <person name="Mu X."/>
            <person name="Myers E."/>
            <person name="Negre B."/>
            <person name="Newfeld S."/>
            <person name="Nielsen R."/>
            <person name="Noor M.A."/>
            <person name="O'Grady P."/>
            <person name="Pachter L."/>
            <person name="Papaceit M."/>
            <person name="Parisi M.J."/>
            <person name="Parisi M."/>
            <person name="Parts L."/>
            <person name="Pedersen J.S."/>
            <person name="Pesole G."/>
            <person name="Phillippy A.M."/>
            <person name="Ponting C.P."/>
            <person name="Pop M."/>
            <person name="Porcelli D."/>
            <person name="Powell J.R."/>
            <person name="Prohaska S."/>
            <person name="Pruitt K."/>
            <person name="Puig M."/>
            <person name="Quesneville H."/>
            <person name="Ram K.R."/>
            <person name="Rand D."/>
            <person name="Rasmussen M.D."/>
            <person name="Reed L.K."/>
            <person name="Reenan R."/>
            <person name="Reily A."/>
            <person name="Remington K.A."/>
            <person name="Rieger T.T."/>
            <person name="Ritchie M.G."/>
            <person name="Robin C."/>
            <person name="Rogers Y.H."/>
            <person name="Rohde C."/>
            <person name="Rozas J."/>
            <person name="Rubenfield M.J."/>
            <person name="Ruiz A."/>
            <person name="Russo S."/>
            <person name="Salzberg S.L."/>
            <person name="Sanchez-Gracia A."/>
            <person name="Saranga D.J."/>
            <person name="Sato H."/>
            <person name="Schaeffer S.W."/>
            <person name="Schatz M.C."/>
            <person name="Schlenke T."/>
            <person name="Schwartz R."/>
            <person name="Segarra C."/>
            <person name="Singh R.S."/>
            <person name="Sirot L."/>
            <person name="Sirota M."/>
            <person name="Sisneros N.B."/>
            <person name="Smith C.D."/>
            <person name="Smith T.F."/>
            <person name="Spieth J."/>
            <person name="Stage D.E."/>
            <person name="Stark A."/>
            <person name="Stephan W."/>
            <person name="Strausberg R.L."/>
            <person name="Strempel S."/>
            <person name="Sturgill D."/>
            <person name="Sutton G."/>
            <person name="Sutton G.G."/>
            <person name="Tao W."/>
            <person name="Teichmann S."/>
            <person name="Tobari Y.N."/>
            <person name="Tomimura Y."/>
            <person name="Tsolas J.M."/>
            <person name="Valente V.L."/>
            <person name="Venter E."/>
            <person name="Venter J.C."/>
            <person name="Vicario S."/>
            <person name="Vieira F.G."/>
            <person name="Vilella A.J."/>
            <person name="Villasante A."/>
            <person name="Walenz B."/>
            <person name="Wang J."/>
            <person name="Wasserman M."/>
            <person name="Watts T."/>
            <person name="Wilson D."/>
            <person name="Wilson R.K."/>
            <person name="Wing R.A."/>
            <person name="Wolfner M.F."/>
            <person name="Wong A."/>
            <person name="Wong G.K."/>
            <person name="Wu C.I."/>
            <person name="Wu G."/>
            <person name="Yamamoto D."/>
            <person name="Yang H.P."/>
            <person name="Yang S.P."/>
            <person name="Yorke J.A."/>
            <person name="Yoshida K."/>
            <person name="Zdobnov E."/>
            <person name="Zhang P."/>
            <person name="Zhang Y."/>
            <person name="Zimin A.V."/>
            <person name="Baldwin J."/>
            <person name="Abdouelleil A."/>
            <person name="Abdulkadir J."/>
            <person name="Abebe A."/>
            <person name="Abera B."/>
            <person name="Abreu J."/>
            <person name="Acer S.C."/>
            <person name="Aftuck L."/>
            <person name="Alexander A."/>
            <person name="An P."/>
            <person name="Anderson E."/>
            <person name="Anderson S."/>
            <person name="Arachi H."/>
            <person name="Azer M."/>
            <person name="Bachantsang P."/>
            <person name="Barry A."/>
            <person name="Bayul T."/>
            <person name="Berlin A."/>
            <person name="Bessette D."/>
            <person name="Bloom T."/>
            <person name="Blye J."/>
            <person name="Boguslavskiy L."/>
            <person name="Bonnet C."/>
            <person name="Boukhgalter B."/>
            <person name="Bourzgui I."/>
            <person name="Brown A."/>
            <person name="Cahill P."/>
            <person name="Channer S."/>
            <person name="Cheshatsang Y."/>
            <person name="Chuda L."/>
            <person name="Citroen M."/>
            <person name="Collymore A."/>
            <person name="Cooke P."/>
            <person name="Costello M."/>
            <person name="D'Aco K."/>
            <person name="Daza R."/>
            <person name="De Haan G."/>
            <person name="DeGray S."/>
            <person name="DeMaso C."/>
            <person name="Dhargay N."/>
            <person name="Dooley K."/>
            <person name="Dooley E."/>
            <person name="Doricent M."/>
            <person name="Dorje P."/>
            <person name="Dorjee K."/>
            <person name="Dupes A."/>
            <person name="Elong R."/>
            <person name="Falk J."/>
            <person name="Farina A."/>
            <person name="Faro S."/>
            <person name="Ferguson D."/>
            <person name="Fisher S."/>
            <person name="Foley C.D."/>
            <person name="Franke A."/>
            <person name="Friedrich D."/>
            <person name="Gadbois L."/>
            <person name="Gearin G."/>
            <person name="Gearin C.R."/>
            <person name="Giannoukos G."/>
            <person name="Goode T."/>
            <person name="Graham J."/>
            <person name="Grandbois E."/>
            <person name="Grewal S."/>
            <person name="Gyaltsen K."/>
            <person name="Hafez N."/>
            <person name="Hagos B."/>
            <person name="Hall J."/>
            <person name="Henson C."/>
            <person name="Hollinger A."/>
            <person name="Honan T."/>
            <person name="Huard M.D."/>
            <person name="Hughes L."/>
            <person name="Hurhula B."/>
            <person name="Husby M.E."/>
            <person name="Kamat A."/>
            <person name="Kanga B."/>
            <person name="Kashin S."/>
            <person name="Khazanovich D."/>
            <person name="Kisner P."/>
            <person name="Lance K."/>
            <person name="Lara M."/>
            <person name="Lee W."/>
            <person name="Lennon N."/>
            <person name="Letendre F."/>
            <person name="LeVine R."/>
            <person name="Lipovsky A."/>
            <person name="Liu X."/>
            <person name="Liu J."/>
            <person name="Liu S."/>
            <person name="Lokyitsang T."/>
            <person name="Lokyitsang Y."/>
            <person name="Lubonja R."/>
            <person name="Lui A."/>
            <person name="MacDonald P."/>
            <person name="Magnisalis V."/>
            <person name="Maru K."/>
            <person name="Matthews C."/>
            <person name="McCusker W."/>
            <person name="McDonough S."/>
            <person name="Mehta T."/>
            <person name="Meldrim J."/>
            <person name="Meneus L."/>
            <person name="Mihai O."/>
            <person name="Mihalev A."/>
            <person name="Mihova T."/>
            <person name="Mittelman R."/>
            <person name="Mlenga V."/>
            <person name="Montmayeur A."/>
            <person name="Mulrain L."/>
            <person name="Navidi A."/>
            <person name="Naylor J."/>
            <person name="Negash T."/>
            <person name="Nguyen T."/>
            <person name="Nguyen N."/>
            <person name="Nicol R."/>
            <person name="Norbu C."/>
            <person name="Norbu N."/>
            <person name="Novod N."/>
            <person name="O'Neill B."/>
            <person name="Osman S."/>
            <person name="Markiewicz E."/>
            <person name="Oyono O.L."/>
            <person name="Patti C."/>
            <person name="Phunkhang P."/>
            <person name="Pierre F."/>
            <person name="Priest M."/>
            <person name="Raghuraman S."/>
            <person name="Rege F."/>
            <person name="Reyes R."/>
            <person name="Rise C."/>
            <person name="Rogov P."/>
            <person name="Ross K."/>
            <person name="Ryan E."/>
            <person name="Settipalli S."/>
            <person name="Shea T."/>
            <person name="Sherpa N."/>
            <person name="Shi L."/>
            <person name="Shih D."/>
            <person name="Sparrow T."/>
            <person name="Spaulding J."/>
            <person name="Stalker J."/>
            <person name="Stange-Thomann N."/>
            <person name="Stavropoulos S."/>
            <person name="Stone C."/>
            <person name="Strader C."/>
            <person name="Tesfaye S."/>
            <person name="Thomson T."/>
            <person name="Thoulutsang Y."/>
            <person name="Thoulutsang D."/>
            <person name="Topham K."/>
            <person name="Topping I."/>
            <person name="Tsamla T."/>
            <person name="Vassiliev H."/>
            <person name="Vo A."/>
            <person name="Wangchuk T."/>
            <person name="Wangdi T."/>
            <person name="Weiand M."/>
            <person name="Wilkinson J."/>
            <person name="Wilson A."/>
            <person name="Yadav S."/>
            <person name="Young G."/>
            <person name="Yu Q."/>
            <person name="Zembek L."/>
            <person name="Zhong D."/>
            <person name="Zimmer A."/>
            <person name="Zwirko Z."/>
            <person name="Jaffe D.B."/>
            <person name="Alvarez P."/>
            <person name="Brockman W."/>
            <person name="Butler J."/>
            <person name="Chin C."/>
            <person name="Gnerre S."/>
            <person name="Grabherr M."/>
            <person name="Kleber M."/>
            <person name="Mauceli E."/>
            <person name="MacCallum I."/>
        </authorList>
    </citation>
    <scope>NUCLEOTIDE SEQUENCE [LARGE SCALE GENOMIC DNA]</scope>
    <source>
        <strain evidence="3">white501</strain>
    </source>
</reference>
<gene>
    <name evidence="2" type="primary">Dsim\GD21482</name>
    <name evidence="2" type="ORF">Dsim_GD21482</name>
</gene>
<proteinExistence type="predicted"/>
<dbReference type="AlphaFoldDB" id="B4R0V7"/>
<organism evidence="2 3">
    <name type="scientific">Drosophila simulans</name>
    <name type="common">Fruit fly</name>
    <dbReference type="NCBI Taxonomy" id="7240"/>
    <lineage>
        <taxon>Eukaryota</taxon>
        <taxon>Metazoa</taxon>
        <taxon>Ecdysozoa</taxon>
        <taxon>Arthropoda</taxon>
        <taxon>Hexapoda</taxon>
        <taxon>Insecta</taxon>
        <taxon>Pterygota</taxon>
        <taxon>Neoptera</taxon>
        <taxon>Endopterygota</taxon>
        <taxon>Diptera</taxon>
        <taxon>Brachycera</taxon>
        <taxon>Muscomorpha</taxon>
        <taxon>Ephydroidea</taxon>
        <taxon>Drosophilidae</taxon>
        <taxon>Drosophila</taxon>
        <taxon>Sophophora</taxon>
    </lineage>
</organism>
<name>B4R0V7_DROSI</name>